<gene>
    <name evidence="3" type="ORF">E2I00_013044</name>
</gene>
<dbReference type="InterPro" id="IPR029339">
    <property type="entry name" value="FAM219"/>
</dbReference>
<dbReference type="PANTHER" id="PTHR31281">
    <property type="entry name" value="PROTEIN FAM219A"/>
    <property type="match status" value="1"/>
</dbReference>
<evidence type="ECO:0000313" key="3">
    <source>
        <dbReference type="EMBL" id="KAB0391887.1"/>
    </source>
</evidence>
<reference evidence="3 4" key="1">
    <citation type="journal article" date="2019" name="PLoS ONE">
        <title>Genomic analyses reveal an absence of contemporary introgressive admixture between fin whales and blue whales, despite known hybrids.</title>
        <authorList>
            <person name="Westbury M.V."/>
            <person name="Petersen B."/>
            <person name="Lorenzen E.D."/>
        </authorList>
    </citation>
    <scope>NUCLEOTIDE SEQUENCE [LARGE SCALE GENOMIC DNA]</scope>
    <source>
        <strain evidence="3">FinWhale-01</strain>
    </source>
</reference>
<accession>A0A643BV98</accession>
<proteinExistence type="inferred from homology"/>
<comment type="similarity">
    <text evidence="1">Belongs to the FAM219 family.</text>
</comment>
<feature type="non-terminal residue" evidence="3">
    <location>
        <position position="1"/>
    </location>
</feature>
<evidence type="ECO:0000256" key="1">
    <source>
        <dbReference type="ARBA" id="ARBA00010549"/>
    </source>
</evidence>
<dbReference type="PANTHER" id="PTHR31281:SF0">
    <property type="entry name" value="PROTEIN FAM219A"/>
    <property type="match status" value="1"/>
</dbReference>
<dbReference type="AlphaFoldDB" id="A0A643BV98"/>
<name>A0A643BV98_BALPH</name>
<dbReference type="Pfam" id="PF15260">
    <property type="entry name" value="FAM219A"/>
    <property type="match status" value="1"/>
</dbReference>
<evidence type="ECO:0000256" key="2">
    <source>
        <dbReference type="SAM" id="MobiDB-lite"/>
    </source>
</evidence>
<keyword evidence="4" id="KW-1185">Reference proteome</keyword>
<dbReference type="Proteomes" id="UP000437017">
    <property type="component" value="Unassembled WGS sequence"/>
</dbReference>
<evidence type="ECO:0000313" key="4">
    <source>
        <dbReference type="Proteomes" id="UP000437017"/>
    </source>
</evidence>
<dbReference type="EMBL" id="SGJD01004155">
    <property type="protein sequence ID" value="KAB0391887.1"/>
    <property type="molecule type" value="Genomic_DNA"/>
</dbReference>
<feature type="compositionally biased region" description="Basic and acidic residues" evidence="2">
    <location>
        <begin position="119"/>
        <end position="135"/>
    </location>
</feature>
<dbReference type="OrthoDB" id="6119141at2759"/>
<feature type="region of interest" description="Disordered" evidence="2">
    <location>
        <begin position="67"/>
        <end position="143"/>
    </location>
</feature>
<sequence length="168" mass="18013">DPAAASISDGDCDAREGESVATNYKPSPLQVKLGECVWGVREMWGVDRQGALGWVYNEVPQINQLRLDDSKTPATKSLALPGTLSPARPRGKLPFSTGAQNSRGISEAKKAPGIPGDSCRGKSMEPQRDGYRLDEIPDDEDLDLIPPKSVNPTCMCCQATSSTACHIQ</sequence>
<protein>
    <submittedName>
        <fullName evidence="3">Uncharacterized protein</fullName>
    </submittedName>
</protein>
<comment type="caution">
    <text evidence="3">The sequence shown here is derived from an EMBL/GenBank/DDBJ whole genome shotgun (WGS) entry which is preliminary data.</text>
</comment>
<organism evidence="3 4">
    <name type="scientific">Balaenoptera physalus</name>
    <name type="common">Fin whale</name>
    <name type="synonym">Balaena physalus</name>
    <dbReference type="NCBI Taxonomy" id="9770"/>
    <lineage>
        <taxon>Eukaryota</taxon>
        <taxon>Metazoa</taxon>
        <taxon>Chordata</taxon>
        <taxon>Craniata</taxon>
        <taxon>Vertebrata</taxon>
        <taxon>Euteleostomi</taxon>
        <taxon>Mammalia</taxon>
        <taxon>Eutheria</taxon>
        <taxon>Laurasiatheria</taxon>
        <taxon>Artiodactyla</taxon>
        <taxon>Whippomorpha</taxon>
        <taxon>Cetacea</taxon>
        <taxon>Mysticeti</taxon>
        <taxon>Balaenopteridae</taxon>
        <taxon>Balaenoptera</taxon>
    </lineage>
</organism>